<dbReference type="Proteomes" id="UP001623592">
    <property type="component" value="Unassembled WGS sequence"/>
</dbReference>
<dbReference type="EMBL" id="JBJIAA010000009">
    <property type="protein sequence ID" value="MFL0251246.1"/>
    <property type="molecule type" value="Genomic_DNA"/>
</dbReference>
<evidence type="ECO:0000313" key="2">
    <source>
        <dbReference type="Proteomes" id="UP001623592"/>
    </source>
</evidence>
<gene>
    <name evidence="1" type="ORF">ACJDT4_12490</name>
</gene>
<dbReference type="Pfam" id="PF10844">
    <property type="entry name" value="DUF2577"/>
    <property type="match status" value="1"/>
</dbReference>
<proteinExistence type="predicted"/>
<keyword evidence="2" id="KW-1185">Reference proteome</keyword>
<comment type="caution">
    <text evidence="1">The sequence shown here is derived from an EMBL/GenBank/DDBJ whole genome shotgun (WGS) entry which is preliminary data.</text>
</comment>
<dbReference type="InterPro" id="IPR022555">
    <property type="entry name" value="DUF2577"/>
</dbReference>
<name>A0ABW8TGC1_9CLOT</name>
<dbReference type="RefSeq" id="WP_406787899.1">
    <property type="nucleotide sequence ID" value="NZ_JBJIAA010000009.1"/>
</dbReference>
<protein>
    <submittedName>
        <fullName evidence="1">DUF2577 family protein</fullName>
    </submittedName>
</protein>
<reference evidence="1 2" key="1">
    <citation type="submission" date="2024-11" db="EMBL/GenBank/DDBJ databases">
        <authorList>
            <person name="Heng Y.C."/>
            <person name="Lim A.C.H."/>
            <person name="Lee J.K.Y."/>
            <person name="Kittelmann S."/>
        </authorList>
    </citation>
    <scope>NUCLEOTIDE SEQUENCE [LARGE SCALE GENOMIC DNA]</scope>
    <source>
        <strain evidence="1 2">WILCCON 0114</strain>
    </source>
</reference>
<evidence type="ECO:0000313" key="1">
    <source>
        <dbReference type="EMBL" id="MFL0251246.1"/>
    </source>
</evidence>
<accession>A0ABW8TGC1</accession>
<sequence length="130" mass="14488">MKPWAVKIANEISKRDNIEKFGAVVGNVLSIDPMKIGIEDNTIILDSTHFYICSSLAENFIKSATIEIDECTLNINATDSRGDTITSVNVSKKNDYNTKITFKDILKKGDKVLVIASEDNQTFFIVDKLL</sequence>
<organism evidence="1 2">
    <name type="scientific">Clostridium neuense</name>
    <dbReference type="NCBI Taxonomy" id="1728934"/>
    <lineage>
        <taxon>Bacteria</taxon>
        <taxon>Bacillati</taxon>
        <taxon>Bacillota</taxon>
        <taxon>Clostridia</taxon>
        <taxon>Eubacteriales</taxon>
        <taxon>Clostridiaceae</taxon>
        <taxon>Clostridium</taxon>
    </lineage>
</organism>